<dbReference type="SUPFAM" id="SSF53474">
    <property type="entry name" value="alpha/beta-Hydrolases"/>
    <property type="match status" value="1"/>
</dbReference>
<gene>
    <name evidence="2" type="ORF">BJY01DRAFT_138987</name>
</gene>
<organism evidence="2 3">
    <name type="scientific">Aspergillus pseudoustus</name>
    <dbReference type="NCBI Taxonomy" id="1810923"/>
    <lineage>
        <taxon>Eukaryota</taxon>
        <taxon>Fungi</taxon>
        <taxon>Dikarya</taxon>
        <taxon>Ascomycota</taxon>
        <taxon>Pezizomycotina</taxon>
        <taxon>Eurotiomycetes</taxon>
        <taxon>Eurotiomycetidae</taxon>
        <taxon>Eurotiales</taxon>
        <taxon>Aspergillaceae</taxon>
        <taxon>Aspergillus</taxon>
        <taxon>Aspergillus subgen. Nidulantes</taxon>
    </lineage>
</organism>
<dbReference type="InterPro" id="IPR000073">
    <property type="entry name" value="AB_hydrolase_1"/>
</dbReference>
<dbReference type="PANTHER" id="PTHR37017:SF11">
    <property type="entry name" value="ESTERASE_LIPASE_THIOESTERASE DOMAIN-CONTAINING PROTEIN"/>
    <property type="match status" value="1"/>
</dbReference>
<sequence>MPPHSEKPAIVLVQGAFQTALVYKALCTSLQSRGSHAVLPALPSCSDVENEDFPTRSLTDDAAVITKAIEQLVDEGKRVVVAMHSYGGIVGSEAIPESLSYTARQAQGLAGGVVHLFYYAAFVLKVGTTVLETFGESPNGDARDDGRFGIKNGAKTLYGDLPDAEATMWESRLIPQSYKVQSTPTTRAAYLYIPSTYLVCENDQAVPAEYQRMFAALAGAEVDTWNTGHSPMLSHTDMLVEKIVRIADRAVAAVGGG</sequence>
<dbReference type="Gene3D" id="3.40.50.1820">
    <property type="entry name" value="alpha/beta hydrolase"/>
    <property type="match status" value="1"/>
</dbReference>
<dbReference type="GO" id="GO:0016787">
    <property type="term" value="F:hydrolase activity"/>
    <property type="evidence" value="ECO:0007669"/>
    <property type="project" value="UniProtKB-KW"/>
</dbReference>
<dbReference type="Proteomes" id="UP001610446">
    <property type="component" value="Unassembled WGS sequence"/>
</dbReference>
<proteinExistence type="predicted"/>
<dbReference type="PANTHER" id="PTHR37017">
    <property type="entry name" value="AB HYDROLASE-1 DOMAIN-CONTAINING PROTEIN-RELATED"/>
    <property type="match status" value="1"/>
</dbReference>
<evidence type="ECO:0000313" key="3">
    <source>
        <dbReference type="Proteomes" id="UP001610446"/>
    </source>
</evidence>
<accession>A0ABR4II50</accession>
<dbReference type="EMBL" id="JBFXLU010000400">
    <property type="protein sequence ID" value="KAL2827446.1"/>
    <property type="molecule type" value="Genomic_DNA"/>
</dbReference>
<keyword evidence="3" id="KW-1185">Reference proteome</keyword>
<protein>
    <submittedName>
        <fullName evidence="2">Alpha/beta hydrolase fold-1</fullName>
    </submittedName>
</protein>
<reference evidence="2 3" key="1">
    <citation type="submission" date="2024-07" db="EMBL/GenBank/DDBJ databases">
        <title>Section-level genome sequencing and comparative genomics of Aspergillus sections Usti and Cavernicolus.</title>
        <authorList>
            <consortium name="Lawrence Berkeley National Laboratory"/>
            <person name="Nybo J.L."/>
            <person name="Vesth T.C."/>
            <person name="Theobald S."/>
            <person name="Frisvad J.C."/>
            <person name="Larsen T.O."/>
            <person name="Kjaerboelling I."/>
            <person name="Rothschild-Mancinelli K."/>
            <person name="Lyhne E.K."/>
            <person name="Kogle M.E."/>
            <person name="Barry K."/>
            <person name="Clum A."/>
            <person name="Na H."/>
            <person name="Ledsgaard L."/>
            <person name="Lin J."/>
            <person name="Lipzen A."/>
            <person name="Kuo A."/>
            <person name="Riley R."/>
            <person name="Mondo S."/>
            <person name="Labutti K."/>
            <person name="Haridas S."/>
            <person name="Pangalinan J."/>
            <person name="Salamov A.A."/>
            <person name="Simmons B.A."/>
            <person name="Magnuson J.K."/>
            <person name="Chen J."/>
            <person name="Drula E."/>
            <person name="Henrissat B."/>
            <person name="Wiebenga A."/>
            <person name="Lubbers R.J."/>
            <person name="Gomes A.C."/>
            <person name="Makela M.R."/>
            <person name="Stajich J."/>
            <person name="Grigoriev I.V."/>
            <person name="Mortensen U.H."/>
            <person name="De Vries R.P."/>
            <person name="Baker S.E."/>
            <person name="Andersen M.R."/>
        </authorList>
    </citation>
    <scope>NUCLEOTIDE SEQUENCE [LARGE SCALE GENOMIC DNA]</scope>
    <source>
        <strain evidence="2 3">CBS 123904</strain>
    </source>
</reference>
<dbReference type="InterPro" id="IPR052897">
    <property type="entry name" value="Sec-Metab_Biosynth_Hydrolase"/>
</dbReference>
<keyword evidence="2" id="KW-0378">Hydrolase</keyword>
<dbReference type="Pfam" id="PF12697">
    <property type="entry name" value="Abhydrolase_6"/>
    <property type="match status" value="1"/>
</dbReference>
<evidence type="ECO:0000313" key="2">
    <source>
        <dbReference type="EMBL" id="KAL2827446.1"/>
    </source>
</evidence>
<comment type="caution">
    <text evidence="2">The sequence shown here is derived from an EMBL/GenBank/DDBJ whole genome shotgun (WGS) entry which is preliminary data.</text>
</comment>
<evidence type="ECO:0000259" key="1">
    <source>
        <dbReference type="Pfam" id="PF12697"/>
    </source>
</evidence>
<feature type="domain" description="AB hydrolase-1" evidence="1">
    <location>
        <begin position="10"/>
        <end position="240"/>
    </location>
</feature>
<name>A0ABR4II50_9EURO</name>
<dbReference type="InterPro" id="IPR029058">
    <property type="entry name" value="AB_hydrolase_fold"/>
</dbReference>